<organism evidence="1 2">
    <name type="scientific">Cohnella faecalis</name>
    <dbReference type="NCBI Taxonomy" id="2315694"/>
    <lineage>
        <taxon>Bacteria</taxon>
        <taxon>Bacillati</taxon>
        <taxon>Bacillota</taxon>
        <taxon>Bacilli</taxon>
        <taxon>Bacillales</taxon>
        <taxon>Paenibacillaceae</taxon>
        <taxon>Cohnella</taxon>
    </lineage>
</organism>
<sequence>MTKRAWLLNHYGVEKSAPRPVKSAKDKPPNFRAESLRTATKLIAGEAVVKIERNSSSRRSRHLATEA</sequence>
<name>A0A398CN02_9BACL</name>
<comment type="caution">
    <text evidence="1">The sequence shown here is derived from an EMBL/GenBank/DDBJ whole genome shotgun (WGS) entry which is preliminary data.</text>
</comment>
<evidence type="ECO:0000313" key="1">
    <source>
        <dbReference type="EMBL" id="RIE03855.1"/>
    </source>
</evidence>
<keyword evidence="2" id="KW-1185">Reference proteome</keyword>
<accession>A0A398CN02</accession>
<dbReference type="EMBL" id="QXJM01000030">
    <property type="protein sequence ID" value="RIE03855.1"/>
    <property type="molecule type" value="Genomic_DNA"/>
</dbReference>
<dbReference type="AlphaFoldDB" id="A0A398CN02"/>
<proteinExistence type="predicted"/>
<protein>
    <submittedName>
        <fullName evidence="1">Uncharacterized protein</fullName>
    </submittedName>
</protein>
<evidence type="ECO:0000313" key="2">
    <source>
        <dbReference type="Proteomes" id="UP000266340"/>
    </source>
</evidence>
<reference evidence="1 2" key="1">
    <citation type="submission" date="2018-09" db="EMBL/GenBank/DDBJ databases">
        <title>Cohnella cavernae sp. nov., isolated from a karst cave.</title>
        <authorList>
            <person name="Zhu H."/>
        </authorList>
    </citation>
    <scope>NUCLEOTIDE SEQUENCE [LARGE SCALE GENOMIC DNA]</scope>
    <source>
        <strain evidence="1 2">K2E09-144</strain>
    </source>
</reference>
<gene>
    <name evidence="1" type="ORF">D3H35_09910</name>
</gene>
<dbReference type="Proteomes" id="UP000266340">
    <property type="component" value="Unassembled WGS sequence"/>
</dbReference>